<keyword evidence="3" id="KW-0805">Transcription regulation</keyword>
<dbReference type="InterPro" id="IPR027417">
    <property type="entry name" value="P-loop_NTPase"/>
</dbReference>
<dbReference type="PROSITE" id="PS00675">
    <property type="entry name" value="SIGMA54_INTERACT_1"/>
    <property type="match status" value="1"/>
</dbReference>
<accession>A0A6L7IPA8</accession>
<dbReference type="GO" id="GO:0006355">
    <property type="term" value="P:regulation of DNA-templated transcription"/>
    <property type="evidence" value="ECO:0007669"/>
    <property type="project" value="InterPro"/>
</dbReference>
<dbReference type="InterPro" id="IPR029016">
    <property type="entry name" value="GAF-like_dom_sf"/>
</dbReference>
<dbReference type="Proteomes" id="UP000478463">
    <property type="component" value="Chromosome"/>
</dbReference>
<dbReference type="SMART" id="SM00382">
    <property type="entry name" value="AAA"/>
    <property type="match status" value="1"/>
</dbReference>
<dbReference type="InterPro" id="IPR058031">
    <property type="entry name" value="AAA_lid_NorR"/>
</dbReference>
<dbReference type="PROSITE" id="PS00688">
    <property type="entry name" value="SIGMA54_INTERACT_3"/>
    <property type="match status" value="1"/>
</dbReference>
<dbReference type="KEGG" id="egd:GS424_014180"/>
<dbReference type="GO" id="GO:0043565">
    <property type="term" value="F:sequence-specific DNA binding"/>
    <property type="evidence" value="ECO:0007669"/>
    <property type="project" value="InterPro"/>
</dbReference>
<dbReference type="SUPFAM" id="SSF55785">
    <property type="entry name" value="PYP-like sensor domain (PAS domain)"/>
    <property type="match status" value="1"/>
</dbReference>
<evidence type="ECO:0000313" key="7">
    <source>
        <dbReference type="Proteomes" id="UP000478463"/>
    </source>
</evidence>
<dbReference type="GO" id="GO:0005524">
    <property type="term" value="F:ATP binding"/>
    <property type="evidence" value="ECO:0007669"/>
    <property type="project" value="UniProtKB-KW"/>
</dbReference>
<proteinExistence type="predicted"/>
<evidence type="ECO:0000256" key="1">
    <source>
        <dbReference type="ARBA" id="ARBA00022741"/>
    </source>
</evidence>
<dbReference type="InterPro" id="IPR035965">
    <property type="entry name" value="PAS-like_dom_sf"/>
</dbReference>
<dbReference type="InterPro" id="IPR002078">
    <property type="entry name" value="Sigma_54_int"/>
</dbReference>
<protein>
    <submittedName>
        <fullName evidence="6">Sigma 54-interacting transcriptional regulator</fullName>
    </submittedName>
</protein>
<dbReference type="CDD" id="cd00009">
    <property type="entry name" value="AAA"/>
    <property type="match status" value="1"/>
</dbReference>
<evidence type="ECO:0000313" key="6">
    <source>
        <dbReference type="EMBL" id="QOS67643.1"/>
    </source>
</evidence>
<evidence type="ECO:0000256" key="3">
    <source>
        <dbReference type="ARBA" id="ARBA00023015"/>
    </source>
</evidence>
<dbReference type="Pfam" id="PF00158">
    <property type="entry name" value="Sigma54_activat"/>
    <property type="match status" value="1"/>
</dbReference>
<keyword evidence="4" id="KW-0238">DNA-binding</keyword>
<dbReference type="InterPro" id="IPR025662">
    <property type="entry name" value="Sigma_54_int_dom_ATP-bd_1"/>
</dbReference>
<dbReference type="InterPro" id="IPR025943">
    <property type="entry name" value="Sigma_54_int_dom_ATP-bd_2"/>
</dbReference>
<evidence type="ECO:0000256" key="2">
    <source>
        <dbReference type="ARBA" id="ARBA00022840"/>
    </source>
</evidence>
<dbReference type="PANTHER" id="PTHR32071">
    <property type="entry name" value="TRANSCRIPTIONAL REGULATORY PROTEIN"/>
    <property type="match status" value="1"/>
</dbReference>
<dbReference type="FunFam" id="3.40.50.300:FF:000006">
    <property type="entry name" value="DNA-binding transcriptional regulator NtrC"/>
    <property type="match status" value="1"/>
</dbReference>
<dbReference type="EMBL" id="CP063310">
    <property type="protein sequence ID" value="QOS67643.1"/>
    <property type="molecule type" value="Genomic_DNA"/>
</dbReference>
<dbReference type="InterPro" id="IPR025944">
    <property type="entry name" value="Sigma_54_int_dom_CS"/>
</dbReference>
<dbReference type="Pfam" id="PF25601">
    <property type="entry name" value="AAA_lid_14"/>
    <property type="match status" value="1"/>
</dbReference>
<name>A0A6L7IPA8_9ACTN</name>
<organism evidence="6 7">
    <name type="scientific">Eggerthella guodeyinii</name>
    <dbReference type="NCBI Taxonomy" id="2690837"/>
    <lineage>
        <taxon>Bacteria</taxon>
        <taxon>Bacillati</taxon>
        <taxon>Actinomycetota</taxon>
        <taxon>Coriobacteriia</taxon>
        <taxon>Eggerthellales</taxon>
        <taxon>Eggerthellaceae</taxon>
        <taxon>Eggerthella</taxon>
    </lineage>
</organism>
<sequence length="668" mass="74658">MGIDQYEAEPILALKKRVLAGGRIAQDEPFAHLGAEWKQSQAAGIDRRLRSLDDSKRNLKVFEDLDRQHFTHLAYLKEYYNAKKNFFSSQGAALFYLDETLSVFSKGGDRKLLTELKAQGVRMGTVFSEENVGVFVANQARQTPFVTFIRIGQENYLDLFCDYACYARFGVQEASSFASVNLVLLPLERLTHQVHESICYALNVEDFAFKNRLLYPAIEQRIGLLEKSAHTSPDAFILVNKRGEVVFVDRLFQQEFGRAVTSSNGVPLASFMPELKPYLICLKGKAQVPRESFIENKRGESHFYPVNCQHIREDDGSIAGLKITITSQHSVRNEPSKSALFTFDDLKGSAPAFRSAKETAACAAASPSNVLITGESGTGKEMFAQAIHNASSRRKAPFIPINCGAIPKELIGSELFGYEGGAFTGARKEGAPGKFEQANGGTVFLDEIAEMPLDMQSFLLRFLEDGVISRIGSKKFLKLDVRIIAATNKDLWECVNQNMFRLDLYFRLNVLHLELPSLRDRVDDMSLLVDHFLTSISGRLGKDVRAANPEVIELFSRYPWPGNLRELRNILERCVNVSTTSTLTLASMPPDVVRALRGGKGPSHPTIPDTGHASSATWQSASEISYEDYEAEEIRSLMIKHRGNKSLVARDMGISRSTLYRKLERMGY</sequence>
<keyword evidence="1" id="KW-0547">Nucleotide-binding</keyword>
<reference evidence="6 7" key="1">
    <citation type="submission" date="2020-10" db="EMBL/GenBank/DDBJ databases">
        <title>Eggerthella sp. nov., isolated from human feces.</title>
        <authorList>
            <person name="Yajun G."/>
        </authorList>
    </citation>
    <scope>NUCLEOTIDE SEQUENCE [LARGE SCALE GENOMIC DNA]</scope>
    <source>
        <strain evidence="6 7">HF-1101</strain>
    </source>
</reference>
<dbReference type="Pfam" id="PF02954">
    <property type="entry name" value="HTH_8"/>
    <property type="match status" value="1"/>
</dbReference>
<dbReference type="PROSITE" id="PS50045">
    <property type="entry name" value="SIGMA54_INTERACT_4"/>
    <property type="match status" value="1"/>
</dbReference>
<dbReference type="SUPFAM" id="SSF46689">
    <property type="entry name" value="Homeodomain-like"/>
    <property type="match status" value="1"/>
</dbReference>
<evidence type="ECO:0000256" key="5">
    <source>
        <dbReference type="ARBA" id="ARBA00023163"/>
    </source>
</evidence>
<dbReference type="InterPro" id="IPR003593">
    <property type="entry name" value="AAA+_ATPase"/>
</dbReference>
<dbReference type="Gene3D" id="3.30.450.40">
    <property type="match status" value="1"/>
</dbReference>
<dbReference type="InterPro" id="IPR009057">
    <property type="entry name" value="Homeodomain-like_sf"/>
</dbReference>
<dbReference type="InterPro" id="IPR002197">
    <property type="entry name" value="HTH_Fis"/>
</dbReference>
<dbReference type="PANTHER" id="PTHR32071:SF57">
    <property type="entry name" value="C4-DICARBOXYLATE TRANSPORT TRANSCRIPTIONAL REGULATORY PROTEIN DCTD"/>
    <property type="match status" value="1"/>
</dbReference>
<dbReference type="Gene3D" id="1.10.10.60">
    <property type="entry name" value="Homeodomain-like"/>
    <property type="match status" value="1"/>
</dbReference>
<evidence type="ECO:0000256" key="4">
    <source>
        <dbReference type="ARBA" id="ARBA00023125"/>
    </source>
</evidence>
<dbReference type="Gene3D" id="1.10.8.60">
    <property type="match status" value="1"/>
</dbReference>
<dbReference type="PRINTS" id="PR01590">
    <property type="entry name" value="HTHFIS"/>
</dbReference>
<keyword evidence="2" id="KW-0067">ATP-binding</keyword>
<dbReference type="Gene3D" id="3.40.50.300">
    <property type="entry name" value="P-loop containing nucleotide triphosphate hydrolases"/>
    <property type="match status" value="1"/>
</dbReference>
<dbReference type="RefSeq" id="WP_160941137.1">
    <property type="nucleotide sequence ID" value="NZ_CP063310.1"/>
</dbReference>
<keyword evidence="5" id="KW-0804">Transcription</keyword>
<gene>
    <name evidence="6" type="ORF">GS424_014180</name>
</gene>
<dbReference type="SUPFAM" id="SSF52540">
    <property type="entry name" value="P-loop containing nucleoside triphosphate hydrolases"/>
    <property type="match status" value="1"/>
</dbReference>
<dbReference type="AlphaFoldDB" id="A0A6L7IPA8"/>
<dbReference type="PROSITE" id="PS00676">
    <property type="entry name" value="SIGMA54_INTERACT_2"/>
    <property type="match status" value="1"/>
</dbReference>